<dbReference type="CDD" id="cd00165">
    <property type="entry name" value="S4"/>
    <property type="match status" value="1"/>
</dbReference>
<evidence type="ECO:0000313" key="3">
    <source>
        <dbReference type="EMBL" id="GEB35872.1"/>
    </source>
</evidence>
<proteinExistence type="predicted"/>
<organism evidence="3 4">
    <name type="scientific">Brevibacillus parabrevis</name>
    <dbReference type="NCBI Taxonomy" id="54914"/>
    <lineage>
        <taxon>Bacteria</taxon>
        <taxon>Bacillati</taxon>
        <taxon>Bacillota</taxon>
        <taxon>Bacilli</taxon>
        <taxon>Bacillales</taxon>
        <taxon>Paenibacillaceae</taxon>
        <taxon>Brevibacillus</taxon>
    </lineage>
</organism>
<accession>A0A4Y3PMV3</accession>
<dbReference type="InterPro" id="IPR002942">
    <property type="entry name" value="S4_RNA-bd"/>
</dbReference>
<reference evidence="3 4" key="1">
    <citation type="submission" date="2019-06" db="EMBL/GenBank/DDBJ databases">
        <title>Whole genome shotgun sequence of Brevibacillus parabrevis NBRC 12334.</title>
        <authorList>
            <person name="Hosoyama A."/>
            <person name="Uohara A."/>
            <person name="Ohji S."/>
            <person name="Ichikawa N."/>
        </authorList>
    </citation>
    <scope>NUCLEOTIDE SEQUENCE [LARGE SCALE GENOMIC DNA]</scope>
    <source>
        <strain evidence="3 4">NBRC 12334</strain>
    </source>
</reference>
<dbReference type="RefSeq" id="WP_122963793.1">
    <property type="nucleotide sequence ID" value="NZ_BJMH01000062.1"/>
</dbReference>
<dbReference type="InterPro" id="IPR036986">
    <property type="entry name" value="S4_RNA-bd_sf"/>
</dbReference>
<comment type="caution">
    <text evidence="3">The sequence shown here is derived from an EMBL/GenBank/DDBJ whole genome shotgun (WGS) entry which is preliminary data.</text>
</comment>
<evidence type="ECO:0000259" key="2">
    <source>
        <dbReference type="SMART" id="SM00363"/>
    </source>
</evidence>
<keyword evidence="1" id="KW-0694">RNA-binding</keyword>
<dbReference type="SUPFAM" id="SSF55174">
    <property type="entry name" value="Alpha-L RNA-binding motif"/>
    <property type="match status" value="1"/>
</dbReference>
<dbReference type="PROSITE" id="PS50889">
    <property type="entry name" value="S4"/>
    <property type="match status" value="1"/>
</dbReference>
<evidence type="ECO:0000313" key="4">
    <source>
        <dbReference type="Proteomes" id="UP000316882"/>
    </source>
</evidence>
<keyword evidence="4" id="KW-1185">Reference proteome</keyword>
<name>A0A4Y3PMV3_BREPA</name>
<protein>
    <recommendedName>
        <fullName evidence="2">RNA-binding S4 domain-containing protein</fullName>
    </recommendedName>
</protein>
<dbReference type="SMART" id="SM00363">
    <property type="entry name" value="S4"/>
    <property type="match status" value="1"/>
</dbReference>
<dbReference type="GeneID" id="87611204"/>
<dbReference type="GO" id="GO:0003723">
    <property type="term" value="F:RNA binding"/>
    <property type="evidence" value="ECO:0007669"/>
    <property type="project" value="UniProtKB-KW"/>
</dbReference>
<dbReference type="Proteomes" id="UP000316882">
    <property type="component" value="Unassembled WGS sequence"/>
</dbReference>
<feature type="domain" description="RNA-binding S4" evidence="2">
    <location>
        <begin position="116"/>
        <end position="166"/>
    </location>
</feature>
<dbReference type="AlphaFoldDB" id="A0A4Y3PMV3"/>
<evidence type="ECO:0000256" key="1">
    <source>
        <dbReference type="PROSITE-ProRule" id="PRU00182"/>
    </source>
</evidence>
<dbReference type="Pfam" id="PF01479">
    <property type="entry name" value="S4"/>
    <property type="match status" value="1"/>
</dbReference>
<sequence>MLVMEHTWVLTQTPCTLPVLRYCRSCGRTVPFFDTSIRRHNANGKNIYRFAIYKCERDHTWNEKLAIYKSFTEHVEVPEQETMAENLALPVLPVLDYKEQGVQEVRITIESADARYRLDKLLASRLDGWSRSQIVQKIKDGRIRVNQREAKPSAILSASDVIVIVIG</sequence>
<gene>
    <name evidence="3" type="ORF">BPA01_54520</name>
</gene>
<dbReference type="Gene3D" id="3.10.290.10">
    <property type="entry name" value="RNA-binding S4 domain"/>
    <property type="match status" value="1"/>
</dbReference>
<dbReference type="EMBL" id="BJMH01000062">
    <property type="protein sequence ID" value="GEB35872.1"/>
    <property type="molecule type" value="Genomic_DNA"/>
</dbReference>